<proteinExistence type="inferred from homology"/>
<dbReference type="GO" id="GO:0016878">
    <property type="term" value="F:acid-thiol ligase activity"/>
    <property type="evidence" value="ECO:0007669"/>
    <property type="project" value="UniProtKB-ARBA"/>
</dbReference>
<dbReference type="Gene3D" id="3.40.50.12780">
    <property type="entry name" value="N-terminal domain of ligase-like"/>
    <property type="match status" value="1"/>
</dbReference>
<evidence type="ECO:0000256" key="1">
    <source>
        <dbReference type="ARBA" id="ARBA00006432"/>
    </source>
</evidence>
<dbReference type="Gene3D" id="3.30.300.30">
    <property type="match status" value="1"/>
</dbReference>
<dbReference type="RefSeq" id="WP_184017863.1">
    <property type="nucleotide sequence ID" value="NZ_JACIJC010000003.1"/>
</dbReference>
<dbReference type="EC" id="6.2.1.44" evidence="4"/>
<dbReference type="InterPro" id="IPR000873">
    <property type="entry name" value="AMP-dep_synth/lig_dom"/>
</dbReference>
<dbReference type="InterPro" id="IPR050237">
    <property type="entry name" value="ATP-dep_AMP-bd_enzyme"/>
</dbReference>
<dbReference type="SUPFAM" id="SSF56801">
    <property type="entry name" value="Acetyl-CoA synthetase-like"/>
    <property type="match status" value="1"/>
</dbReference>
<organism evidence="8 9">
    <name type="scientific">Sphingobium boeckii</name>
    <dbReference type="NCBI Taxonomy" id="1082345"/>
    <lineage>
        <taxon>Bacteria</taxon>
        <taxon>Pseudomonadati</taxon>
        <taxon>Pseudomonadota</taxon>
        <taxon>Alphaproteobacteria</taxon>
        <taxon>Sphingomonadales</taxon>
        <taxon>Sphingomonadaceae</taxon>
        <taxon>Sphingobium</taxon>
    </lineage>
</organism>
<keyword evidence="9" id="KW-1185">Reference proteome</keyword>
<feature type="domain" description="AMP-binding enzyme C-terminal" evidence="7">
    <location>
        <begin position="433"/>
        <end position="508"/>
    </location>
</feature>
<dbReference type="PANTHER" id="PTHR43767">
    <property type="entry name" value="LONG-CHAIN-FATTY-ACID--COA LIGASE"/>
    <property type="match status" value="1"/>
</dbReference>
<reference evidence="8 9" key="1">
    <citation type="submission" date="2020-08" db="EMBL/GenBank/DDBJ databases">
        <title>Genomic Encyclopedia of Type Strains, Phase IV (KMG-IV): sequencing the most valuable type-strain genomes for metagenomic binning, comparative biology and taxonomic classification.</title>
        <authorList>
            <person name="Goeker M."/>
        </authorList>
    </citation>
    <scope>NUCLEOTIDE SEQUENCE [LARGE SCALE GENOMIC DNA]</scope>
    <source>
        <strain evidence="8 9">DSM 25079</strain>
    </source>
</reference>
<dbReference type="Proteomes" id="UP000549617">
    <property type="component" value="Unassembled WGS sequence"/>
</dbReference>
<dbReference type="FunFam" id="3.30.300.30:FF:000008">
    <property type="entry name" value="2,3-dihydroxybenzoate-AMP ligase"/>
    <property type="match status" value="1"/>
</dbReference>
<dbReference type="EMBL" id="JACIJC010000003">
    <property type="protein sequence ID" value="MBB5685948.1"/>
    <property type="molecule type" value="Genomic_DNA"/>
</dbReference>
<comment type="caution">
    <text evidence="8">The sequence shown here is derived from an EMBL/GenBank/DDBJ whole genome shotgun (WGS) entry which is preliminary data.</text>
</comment>
<dbReference type="CDD" id="cd17631">
    <property type="entry name" value="FACL_FadD13-like"/>
    <property type="match status" value="1"/>
</dbReference>
<comment type="similarity">
    <text evidence="1">Belongs to the ATP-dependent AMP-binding enzyme family.</text>
</comment>
<evidence type="ECO:0000313" key="9">
    <source>
        <dbReference type="Proteomes" id="UP000549617"/>
    </source>
</evidence>
<dbReference type="NCBIfam" id="NF006182">
    <property type="entry name" value="PRK08316.1"/>
    <property type="match status" value="1"/>
</dbReference>
<name>A0A7W9AI11_9SPHN</name>
<evidence type="ECO:0000259" key="7">
    <source>
        <dbReference type="Pfam" id="PF13193"/>
    </source>
</evidence>
<evidence type="ECO:0000256" key="2">
    <source>
        <dbReference type="ARBA" id="ARBA00022598"/>
    </source>
</evidence>
<keyword evidence="2 8" id="KW-0436">Ligase</keyword>
<protein>
    <recommendedName>
        <fullName evidence="5">3-methylmercaptopropionyl-CoA ligase</fullName>
        <ecNumber evidence="4">6.2.1.44</ecNumber>
    </recommendedName>
</protein>
<evidence type="ECO:0000256" key="3">
    <source>
        <dbReference type="ARBA" id="ARBA00051915"/>
    </source>
</evidence>
<dbReference type="InterPro" id="IPR042099">
    <property type="entry name" value="ANL_N_sf"/>
</dbReference>
<evidence type="ECO:0000256" key="5">
    <source>
        <dbReference type="ARBA" id="ARBA00067668"/>
    </source>
</evidence>
<dbReference type="Pfam" id="PF13193">
    <property type="entry name" value="AMP-binding_C"/>
    <property type="match status" value="1"/>
</dbReference>
<dbReference type="PANTHER" id="PTHR43767:SF1">
    <property type="entry name" value="NONRIBOSOMAL PEPTIDE SYNTHASE PES1 (EUROFUNG)-RELATED"/>
    <property type="match status" value="1"/>
</dbReference>
<sequence length="518" mass="56525">MIDAGEGNPGADLRQQSLSTMLRRSARRHRERVAIICGSVSWSYADLDHVADQLCNGLKSAGLIKGDRVAVMARNSHAFVALRFAVARAGGVLVPVNFMLNVDDTRYILSHSQARFLFVDAHCVAIGREAGGEAVETIYGLPGELEPVPGDVVDWNSLLGAPDLPPEVTDCDDLLQIIYTSGTEARPKGAMLTHGAVLWQYQSCVIDCEWTADTIALHALPLFHCAQLDAMLGPALQVGARNIITARPTPDNLLHLLAAHRATSFFAPATIWISLLRSPLFDRSDLSSLAKAYYGASIMPGEVLREIKERLPGLRLWNLYGQTEIAPVATILFPHEHADRPASCGRPALHVSTRVVDDAMRDVAPGDVGEVVHRSPHLMIGYWQDPERTAAAFEGGWFHSGDLATIDDQGYLTIVDRKKDMIKTGGENVSSREVEEILYVHPGVAEVAVIGLPDPQWVEAVTAFVVPRDGHAADEGELLAHCRERLSGFKAPKRIVIVQSLPRNASGKILKRELRTLI</sequence>
<evidence type="ECO:0000313" key="8">
    <source>
        <dbReference type="EMBL" id="MBB5685948.1"/>
    </source>
</evidence>
<gene>
    <name evidence="8" type="ORF">FHS49_001964</name>
</gene>
<dbReference type="Pfam" id="PF00501">
    <property type="entry name" value="AMP-binding"/>
    <property type="match status" value="1"/>
</dbReference>
<dbReference type="InterPro" id="IPR045851">
    <property type="entry name" value="AMP-bd_C_sf"/>
</dbReference>
<evidence type="ECO:0000256" key="4">
    <source>
        <dbReference type="ARBA" id="ARBA00066616"/>
    </source>
</evidence>
<dbReference type="AlphaFoldDB" id="A0A7W9AI11"/>
<accession>A0A7W9AI11</accession>
<comment type="catalytic activity">
    <reaction evidence="3">
        <text>3-(methylsulfanyl)propanoate + ATP + CoA = 3-(methylsulfanyl)propanoyl-CoA + AMP + diphosphate</text>
        <dbReference type="Rhea" id="RHEA:43052"/>
        <dbReference type="ChEBI" id="CHEBI:30616"/>
        <dbReference type="ChEBI" id="CHEBI:33019"/>
        <dbReference type="ChEBI" id="CHEBI:49016"/>
        <dbReference type="ChEBI" id="CHEBI:57287"/>
        <dbReference type="ChEBI" id="CHEBI:82815"/>
        <dbReference type="ChEBI" id="CHEBI:456215"/>
        <dbReference type="EC" id="6.2.1.44"/>
    </reaction>
    <physiologicalReaction direction="left-to-right" evidence="3">
        <dbReference type="Rhea" id="RHEA:43053"/>
    </physiologicalReaction>
</comment>
<evidence type="ECO:0000259" key="6">
    <source>
        <dbReference type="Pfam" id="PF00501"/>
    </source>
</evidence>
<feature type="domain" description="AMP-dependent synthetase/ligase" evidence="6">
    <location>
        <begin position="22"/>
        <end position="383"/>
    </location>
</feature>
<dbReference type="InterPro" id="IPR025110">
    <property type="entry name" value="AMP-bd_C"/>
</dbReference>